<evidence type="ECO:0000313" key="4">
    <source>
        <dbReference type="Proteomes" id="UP001161391"/>
    </source>
</evidence>
<sequence length="155" mass="17231">MRLIFTILFCAVLGLSAASARADDAADHQAIKDSVVAMWSAVEAGDVDAYLTHIHDDYTLFGEGDIYLQTGKALERASYTDYLGRVKNVRTFMHQPQVTVRGDTAWITYYWSDSGIYTTGAKAGERFTSQGKSTRIFVKENGHWLCIHGHFTDVG</sequence>
<dbReference type="Gene3D" id="3.10.450.50">
    <property type="match status" value="1"/>
</dbReference>
<evidence type="ECO:0000313" key="3">
    <source>
        <dbReference type="EMBL" id="GLQ22307.1"/>
    </source>
</evidence>
<protein>
    <recommendedName>
        <fullName evidence="2">DUF4440 domain-containing protein</fullName>
    </recommendedName>
</protein>
<evidence type="ECO:0000256" key="1">
    <source>
        <dbReference type="SAM" id="SignalP"/>
    </source>
</evidence>
<evidence type="ECO:0000259" key="2">
    <source>
        <dbReference type="Pfam" id="PF14534"/>
    </source>
</evidence>
<dbReference type="SUPFAM" id="SSF54427">
    <property type="entry name" value="NTF2-like"/>
    <property type="match status" value="1"/>
</dbReference>
<feature type="chain" id="PRO_5045945560" description="DUF4440 domain-containing protein" evidence="1">
    <location>
        <begin position="23"/>
        <end position="155"/>
    </location>
</feature>
<gene>
    <name evidence="3" type="ORF">GCM10007853_01810</name>
</gene>
<dbReference type="Pfam" id="PF14534">
    <property type="entry name" value="DUF4440"/>
    <property type="match status" value="1"/>
</dbReference>
<comment type="caution">
    <text evidence="3">The sequence shown here is derived from an EMBL/GenBank/DDBJ whole genome shotgun (WGS) entry which is preliminary data.</text>
</comment>
<dbReference type="EMBL" id="BSNK01000001">
    <property type="protein sequence ID" value="GLQ22307.1"/>
    <property type="molecule type" value="Genomic_DNA"/>
</dbReference>
<dbReference type="InterPro" id="IPR032710">
    <property type="entry name" value="NTF2-like_dom_sf"/>
</dbReference>
<organism evidence="3 4">
    <name type="scientific">Algimonas ampicilliniresistens</name>
    <dbReference type="NCBI Taxonomy" id="1298735"/>
    <lineage>
        <taxon>Bacteria</taxon>
        <taxon>Pseudomonadati</taxon>
        <taxon>Pseudomonadota</taxon>
        <taxon>Alphaproteobacteria</taxon>
        <taxon>Maricaulales</taxon>
        <taxon>Robiginitomaculaceae</taxon>
        <taxon>Algimonas</taxon>
    </lineage>
</organism>
<feature type="domain" description="DUF4440" evidence="2">
    <location>
        <begin position="34"/>
        <end position="145"/>
    </location>
</feature>
<dbReference type="RefSeq" id="WP_284386628.1">
    <property type="nucleotide sequence ID" value="NZ_BSNK01000001.1"/>
</dbReference>
<accession>A0ABQ5V5M7</accession>
<dbReference type="InterPro" id="IPR027843">
    <property type="entry name" value="DUF4440"/>
</dbReference>
<proteinExistence type="predicted"/>
<reference evidence="3" key="2">
    <citation type="submission" date="2023-01" db="EMBL/GenBank/DDBJ databases">
        <title>Draft genome sequence of Algimonas ampicilliniresistens strain NBRC 108219.</title>
        <authorList>
            <person name="Sun Q."/>
            <person name="Mori K."/>
        </authorList>
    </citation>
    <scope>NUCLEOTIDE SEQUENCE</scope>
    <source>
        <strain evidence="3">NBRC 108219</strain>
    </source>
</reference>
<feature type="signal peptide" evidence="1">
    <location>
        <begin position="1"/>
        <end position="22"/>
    </location>
</feature>
<keyword evidence="1" id="KW-0732">Signal</keyword>
<name>A0ABQ5V5M7_9PROT</name>
<reference evidence="3" key="1">
    <citation type="journal article" date="2014" name="Int. J. Syst. Evol. Microbiol.">
        <title>Complete genome of a new Firmicutes species belonging to the dominant human colonic microbiota ('Ruminococcus bicirculans') reveals two chromosomes and a selective capacity to utilize plant glucans.</title>
        <authorList>
            <consortium name="NISC Comparative Sequencing Program"/>
            <person name="Wegmann U."/>
            <person name="Louis P."/>
            <person name="Goesmann A."/>
            <person name="Henrissat B."/>
            <person name="Duncan S.H."/>
            <person name="Flint H.J."/>
        </authorList>
    </citation>
    <scope>NUCLEOTIDE SEQUENCE</scope>
    <source>
        <strain evidence="3">NBRC 108219</strain>
    </source>
</reference>
<dbReference type="Proteomes" id="UP001161391">
    <property type="component" value="Unassembled WGS sequence"/>
</dbReference>
<keyword evidence="4" id="KW-1185">Reference proteome</keyword>